<keyword evidence="3" id="KW-1185">Reference proteome</keyword>
<feature type="compositionally biased region" description="Basic and acidic residues" evidence="1">
    <location>
        <begin position="29"/>
        <end position="44"/>
    </location>
</feature>
<protein>
    <submittedName>
        <fullName evidence="2">Uncharacterized protein</fullName>
    </submittedName>
</protein>
<dbReference type="AlphaFoldDB" id="A0AAE0BFI2"/>
<organism evidence="2 3">
    <name type="scientific">Cymbomonas tetramitiformis</name>
    <dbReference type="NCBI Taxonomy" id="36881"/>
    <lineage>
        <taxon>Eukaryota</taxon>
        <taxon>Viridiplantae</taxon>
        <taxon>Chlorophyta</taxon>
        <taxon>Pyramimonadophyceae</taxon>
        <taxon>Pyramimonadales</taxon>
        <taxon>Pyramimonadaceae</taxon>
        <taxon>Cymbomonas</taxon>
    </lineage>
</organism>
<accession>A0AAE0BFI2</accession>
<dbReference type="Proteomes" id="UP001190700">
    <property type="component" value="Unassembled WGS sequence"/>
</dbReference>
<evidence type="ECO:0000256" key="1">
    <source>
        <dbReference type="SAM" id="MobiDB-lite"/>
    </source>
</evidence>
<reference evidence="2 3" key="1">
    <citation type="journal article" date="2015" name="Genome Biol. Evol.">
        <title>Comparative Genomics of a Bacterivorous Green Alga Reveals Evolutionary Causalities and Consequences of Phago-Mixotrophic Mode of Nutrition.</title>
        <authorList>
            <person name="Burns J.A."/>
            <person name="Paasch A."/>
            <person name="Narechania A."/>
            <person name="Kim E."/>
        </authorList>
    </citation>
    <scope>NUCLEOTIDE SEQUENCE [LARGE SCALE GENOMIC DNA]</scope>
    <source>
        <strain evidence="2 3">PLY_AMNH</strain>
    </source>
</reference>
<feature type="compositionally biased region" description="Polar residues" evidence="1">
    <location>
        <begin position="112"/>
        <end position="121"/>
    </location>
</feature>
<feature type="region of interest" description="Disordered" evidence="1">
    <location>
        <begin position="206"/>
        <end position="288"/>
    </location>
</feature>
<evidence type="ECO:0000313" key="2">
    <source>
        <dbReference type="EMBL" id="KAK3235023.1"/>
    </source>
</evidence>
<comment type="caution">
    <text evidence="2">The sequence shown here is derived from an EMBL/GenBank/DDBJ whole genome shotgun (WGS) entry which is preliminary data.</text>
</comment>
<feature type="region of interest" description="Disordered" evidence="1">
    <location>
        <begin position="446"/>
        <end position="573"/>
    </location>
</feature>
<feature type="region of interest" description="Disordered" evidence="1">
    <location>
        <begin position="101"/>
        <end position="136"/>
    </location>
</feature>
<feature type="region of interest" description="Disordered" evidence="1">
    <location>
        <begin position="1"/>
        <end position="88"/>
    </location>
</feature>
<name>A0AAE0BFI2_9CHLO</name>
<feature type="compositionally biased region" description="Acidic residues" evidence="1">
    <location>
        <begin position="446"/>
        <end position="457"/>
    </location>
</feature>
<feature type="compositionally biased region" description="Acidic residues" evidence="1">
    <location>
        <begin position="11"/>
        <end position="28"/>
    </location>
</feature>
<proteinExistence type="predicted"/>
<sequence>MRPSLAKSEPVEDENLGDGEEEAADPEPSESKEATREPDWRETLKQTYADLTLLKTKPAQAQEPTPNRILPTRTATSKPIEKLQTEDREDAVAQVSAVKASSAVKARPTVGAVSTANTGSTKPAAEVAPCTSDRPVPELPEKLKGLELSLEVGDAVLDALRKAREKNKRHHGIDYYEAAGQAAISLLERTQLRKAAISEVVNSRRSQVEEVKRPVTVTPRATKPAEPTGSNLVRKPTWGGRPNLGAKLGVVTTEEPEEPTHPTKPMVSEEAEEPISRDDAAEEPAPQQEMVVRRPVLRKAVTHESIEEMADDSADDAQRIQEVLQKRRENVAAASQKLVPLLDGHLRRYCKEFVDPQYEDGHSHDDKEDSLFGGGVSAMATRIAACQELGRIRSEIELTGSWRGVDGLSAGKMLELVQKAMKSARQPRRTPTIIVALEAQIEAGDEGLEDEATEDVEPPPPYVELHEGSRRGRIRLRKSSPSPAEPEIAKSQPRVTVGNDGEEPAEESPPTPRRQRRHRKVIRESEMDEADPDVGGLSKWTSFDPKSVGVSKDEPPRKHLDQTDIYGYGSRSG</sequence>
<evidence type="ECO:0000313" key="3">
    <source>
        <dbReference type="Proteomes" id="UP001190700"/>
    </source>
</evidence>
<dbReference type="EMBL" id="LGRX02035386">
    <property type="protein sequence ID" value="KAK3235023.1"/>
    <property type="molecule type" value="Genomic_DNA"/>
</dbReference>
<gene>
    <name evidence="2" type="ORF">CYMTET_54744</name>
</gene>
<feature type="compositionally biased region" description="Basic and acidic residues" evidence="1">
    <location>
        <begin position="551"/>
        <end position="562"/>
    </location>
</feature>